<keyword evidence="2" id="KW-1185">Reference proteome</keyword>
<accession>A0A7K0BUY1</accession>
<protein>
    <submittedName>
        <fullName evidence="1">Uncharacterized protein</fullName>
    </submittedName>
</protein>
<dbReference type="OrthoDB" id="3416028at2"/>
<organism evidence="1 2">
    <name type="scientific">Actinomadura macrotermitis</name>
    <dbReference type="NCBI Taxonomy" id="2585200"/>
    <lineage>
        <taxon>Bacteria</taxon>
        <taxon>Bacillati</taxon>
        <taxon>Actinomycetota</taxon>
        <taxon>Actinomycetes</taxon>
        <taxon>Streptosporangiales</taxon>
        <taxon>Thermomonosporaceae</taxon>
        <taxon>Actinomadura</taxon>
    </lineage>
</organism>
<sequence>MPVLGGDDLVDLARRLRAADTGGWREDGVGRLVAGLGWERAGDVVRTGLPSGDARLRPVGKYESDHVRGEEYVGLYVPIAVAADPAVKADAFRRAAHELTAALGPSPIMGSYGGLSTFYDSTPRWGAPFRRWRGHPDSLELQAGEAGPELVLFPTDPTENWFWRQRHGEAYALDGFFGTDRSAANGGLSIPGMWRTDDWEVFHTTLTCFLRSLPAEVRALGIELSLAMHALIPGTYGPWVFHLACDADTLELAVFEQEDVDLAKYDLPSLGWTATADAPPSHEHDEFTRVAYHSGPHRLGEVDGLRLAGLLVETAKAFGIESPQGLSLVDHAQSIDGYHVDFFGLTLRENP</sequence>
<dbReference type="AlphaFoldDB" id="A0A7K0BUY1"/>
<dbReference type="Proteomes" id="UP000487268">
    <property type="component" value="Unassembled WGS sequence"/>
</dbReference>
<name>A0A7K0BUY1_9ACTN</name>
<evidence type="ECO:0000313" key="1">
    <source>
        <dbReference type="EMBL" id="MQY04971.1"/>
    </source>
</evidence>
<dbReference type="EMBL" id="WEGH01000002">
    <property type="protein sequence ID" value="MQY04971.1"/>
    <property type="molecule type" value="Genomic_DNA"/>
</dbReference>
<gene>
    <name evidence="1" type="ORF">ACRB68_30340</name>
</gene>
<proteinExistence type="predicted"/>
<evidence type="ECO:0000313" key="2">
    <source>
        <dbReference type="Proteomes" id="UP000487268"/>
    </source>
</evidence>
<reference evidence="1 2" key="1">
    <citation type="submission" date="2019-10" db="EMBL/GenBank/DDBJ databases">
        <title>Actinomadura rubteroloni sp. nov. and Actinomadura macrotermitis sp. nov., isolated from the gut of fungus growing-termite Macrotermes natalensis.</title>
        <authorList>
            <person name="Benndorf R."/>
            <person name="Martin K."/>
            <person name="Kuefner M."/>
            <person name="De Beer W."/>
            <person name="Kaster A.-K."/>
            <person name="Vollmers J."/>
            <person name="Poulsen M."/>
            <person name="Beemelmanns C."/>
        </authorList>
    </citation>
    <scope>NUCLEOTIDE SEQUENCE [LARGE SCALE GENOMIC DNA]</scope>
    <source>
        <strain evidence="1 2">RB68</strain>
    </source>
</reference>
<comment type="caution">
    <text evidence="1">The sequence shown here is derived from an EMBL/GenBank/DDBJ whole genome shotgun (WGS) entry which is preliminary data.</text>
</comment>
<dbReference type="RefSeq" id="WP_153533101.1">
    <property type="nucleotide sequence ID" value="NZ_WEGH01000002.1"/>
</dbReference>